<comment type="similarity">
    <text evidence="2">Belongs to the ABC transporter superfamily.</text>
</comment>
<proteinExistence type="inferred from homology"/>
<dbReference type="PANTHER" id="PTHR43166">
    <property type="entry name" value="AMINO ACID IMPORT ATP-BINDING PROTEIN"/>
    <property type="match status" value="1"/>
</dbReference>
<dbReference type="SUPFAM" id="SSF52540">
    <property type="entry name" value="P-loop containing nucleoside triphosphate hydrolases"/>
    <property type="match status" value="1"/>
</dbReference>
<evidence type="ECO:0000259" key="11">
    <source>
        <dbReference type="PROSITE" id="PS50893"/>
    </source>
</evidence>
<accession>A0A7G5EBK0</accession>
<protein>
    <recommendedName>
        <fullName evidence="3">Cell division ATP-binding protein FtsE</fullName>
    </recommendedName>
</protein>
<evidence type="ECO:0000256" key="8">
    <source>
        <dbReference type="ARBA" id="ARBA00022967"/>
    </source>
</evidence>
<dbReference type="SMART" id="SM00382">
    <property type="entry name" value="AAA"/>
    <property type="match status" value="1"/>
</dbReference>
<evidence type="ECO:0000256" key="6">
    <source>
        <dbReference type="ARBA" id="ARBA00022741"/>
    </source>
</evidence>
<keyword evidence="8" id="KW-1278">Translocase</keyword>
<keyword evidence="6" id="KW-0547">Nucleotide-binding</keyword>
<dbReference type="EMBL" id="CP058554">
    <property type="protein sequence ID" value="QMV71375.1"/>
    <property type="molecule type" value="Genomic_DNA"/>
</dbReference>
<dbReference type="PANTHER" id="PTHR43166:SF30">
    <property type="entry name" value="METHIONINE IMPORT ATP-BINDING PROTEIN METN"/>
    <property type="match status" value="1"/>
</dbReference>
<evidence type="ECO:0000256" key="2">
    <source>
        <dbReference type="ARBA" id="ARBA00005417"/>
    </source>
</evidence>
<keyword evidence="7 12" id="KW-0067">ATP-binding</keyword>
<evidence type="ECO:0000313" key="12">
    <source>
        <dbReference type="EMBL" id="QMV71375.1"/>
    </source>
</evidence>
<evidence type="ECO:0000313" key="13">
    <source>
        <dbReference type="Proteomes" id="UP000515240"/>
    </source>
</evidence>
<comment type="function">
    <text evidence="1">Part of the ABC transporter FtsEX involved in cellular division. Important for assembly or stability of the septal ring.</text>
</comment>
<dbReference type="InterPro" id="IPR041701">
    <property type="entry name" value="MetN_ABC"/>
</dbReference>
<evidence type="ECO:0000256" key="10">
    <source>
        <dbReference type="ARBA" id="ARBA00023136"/>
    </source>
</evidence>
<gene>
    <name evidence="12" type="ORF">HS961_00155</name>
</gene>
<dbReference type="Pfam" id="PF00005">
    <property type="entry name" value="ABC_tran"/>
    <property type="match status" value="1"/>
</dbReference>
<evidence type="ECO:0000256" key="4">
    <source>
        <dbReference type="ARBA" id="ARBA00022448"/>
    </source>
</evidence>
<dbReference type="GO" id="GO:0006865">
    <property type="term" value="P:amino acid transport"/>
    <property type="evidence" value="ECO:0007669"/>
    <property type="project" value="UniProtKB-KW"/>
</dbReference>
<keyword evidence="5" id="KW-1003">Cell membrane</keyword>
<dbReference type="AlphaFoldDB" id="A0A7G5EBK0"/>
<evidence type="ECO:0000256" key="3">
    <source>
        <dbReference type="ARBA" id="ARBA00020019"/>
    </source>
</evidence>
<dbReference type="GO" id="GO:0016887">
    <property type="term" value="F:ATP hydrolysis activity"/>
    <property type="evidence" value="ECO:0007669"/>
    <property type="project" value="InterPro"/>
</dbReference>
<reference evidence="12 13" key="1">
    <citation type="journal article" date="2020" name="G3 (Bethesda)">
        <title>CeMbio - The Caenorhabditis elegans Microbiome Resource.</title>
        <authorList>
            <person name="Dirksen P."/>
            <person name="Assie A."/>
            <person name="Zimmermann J."/>
            <person name="Zhang F."/>
            <person name="Tietje A.M."/>
            <person name="Marsh S.A."/>
            <person name="Felix M.A."/>
            <person name="Shapira M."/>
            <person name="Kaleta C."/>
            <person name="Schulenburg H."/>
            <person name="Samuel B."/>
        </authorList>
    </citation>
    <scope>NUCLEOTIDE SEQUENCE [LARGE SCALE GENOMIC DNA]</scope>
    <source>
        <strain evidence="12 13">BIGb0172</strain>
    </source>
</reference>
<dbReference type="InterPro" id="IPR050086">
    <property type="entry name" value="MetN_ABC_transporter-like"/>
</dbReference>
<dbReference type="InterPro" id="IPR017871">
    <property type="entry name" value="ABC_transporter-like_CS"/>
</dbReference>
<sequence>MAAHIVFEQVGKSYDGADGKPGAMQALADISFEIRRGEIFGIIGRSGAGKSTLLRTINALEIPSQGRVQVQGIDPARLPENDLVQLRRKIGMIFQHFNLLSSKTVWENVALPLRVAGATASQMQERVAKLLDLVGLSAKAQAYPAQLSGGQKQRVGIARALVHSPEVLLCDEATSALDPETTQSILDLLRDINRQLGLTVVLITHDMAVIRAICDRVLVLDHGRMQELGEVWSVFGAPQSAASQAMLHSLKQGLPHAVAQQLQPSPDAVHNHALIGLRFHGLPPGQGLPLAALQALDALCGGAQLIHGGLDHLQGHSVGQLIVRLPASPLPPEETLRQAAGADTLEILGYVQPH</sequence>
<dbReference type="InterPro" id="IPR003593">
    <property type="entry name" value="AAA+_ATPase"/>
</dbReference>
<feature type="domain" description="ABC transporter" evidence="11">
    <location>
        <begin position="5"/>
        <end position="247"/>
    </location>
</feature>
<organism evidence="12 13">
    <name type="scientific">Comamonas piscis</name>
    <dbReference type="NCBI Taxonomy" id="1562974"/>
    <lineage>
        <taxon>Bacteria</taxon>
        <taxon>Pseudomonadati</taxon>
        <taxon>Pseudomonadota</taxon>
        <taxon>Betaproteobacteria</taxon>
        <taxon>Burkholderiales</taxon>
        <taxon>Comamonadaceae</taxon>
        <taxon>Comamonas</taxon>
    </lineage>
</organism>
<keyword evidence="10" id="KW-0472">Membrane</keyword>
<name>A0A7G5EBK0_9BURK</name>
<dbReference type="Proteomes" id="UP000515240">
    <property type="component" value="Chromosome"/>
</dbReference>
<dbReference type="InterPro" id="IPR027417">
    <property type="entry name" value="P-loop_NTPase"/>
</dbReference>
<evidence type="ECO:0000256" key="1">
    <source>
        <dbReference type="ARBA" id="ARBA00002579"/>
    </source>
</evidence>
<dbReference type="PROSITE" id="PS00211">
    <property type="entry name" value="ABC_TRANSPORTER_1"/>
    <property type="match status" value="1"/>
</dbReference>
<dbReference type="InterPro" id="IPR003439">
    <property type="entry name" value="ABC_transporter-like_ATP-bd"/>
</dbReference>
<evidence type="ECO:0000256" key="9">
    <source>
        <dbReference type="ARBA" id="ARBA00022970"/>
    </source>
</evidence>
<dbReference type="FunFam" id="3.40.50.300:FF:000056">
    <property type="entry name" value="Cell division ATP-binding protein FtsE"/>
    <property type="match status" value="1"/>
</dbReference>
<evidence type="ECO:0000256" key="5">
    <source>
        <dbReference type="ARBA" id="ARBA00022475"/>
    </source>
</evidence>
<keyword evidence="4" id="KW-0813">Transport</keyword>
<dbReference type="CDD" id="cd03258">
    <property type="entry name" value="ABC_MetN_methionine_transporter"/>
    <property type="match status" value="1"/>
</dbReference>
<dbReference type="Gene3D" id="3.40.50.300">
    <property type="entry name" value="P-loop containing nucleotide triphosphate hydrolases"/>
    <property type="match status" value="1"/>
</dbReference>
<dbReference type="GO" id="GO:0005886">
    <property type="term" value="C:plasma membrane"/>
    <property type="evidence" value="ECO:0007669"/>
    <property type="project" value="UniProtKB-ARBA"/>
</dbReference>
<dbReference type="GO" id="GO:0005524">
    <property type="term" value="F:ATP binding"/>
    <property type="evidence" value="ECO:0007669"/>
    <property type="project" value="UniProtKB-KW"/>
</dbReference>
<dbReference type="KEGG" id="cpis:HS961_00155"/>
<evidence type="ECO:0000256" key="7">
    <source>
        <dbReference type="ARBA" id="ARBA00022840"/>
    </source>
</evidence>
<dbReference type="RefSeq" id="WP_182325821.1">
    <property type="nucleotide sequence ID" value="NZ_CP058554.1"/>
</dbReference>
<keyword evidence="13" id="KW-1185">Reference proteome</keyword>
<dbReference type="PROSITE" id="PS50893">
    <property type="entry name" value="ABC_TRANSPORTER_2"/>
    <property type="match status" value="1"/>
</dbReference>
<keyword evidence="9" id="KW-0029">Amino-acid transport</keyword>